<protein>
    <submittedName>
        <fullName evidence="1">Uncharacterized protein</fullName>
    </submittedName>
</protein>
<reference evidence="1 2" key="1">
    <citation type="journal article" date="2021" name="bioRxiv">
        <title>Unraveling nitrogen, sulfur and carbon metabolic pathways and microbial community transcriptional responses to substrate deprivation and toxicity stresses in a bioreactor mimicking anoxic brackish coastal sediment conditions.</title>
        <authorList>
            <person name="Martins P.D."/>
            <person name="Echeveste M.J."/>
            <person name="Arshad A."/>
            <person name="Kurth J."/>
            <person name="Ouboter H."/>
            <person name="Jetten M.S.M."/>
            <person name="Welte C.U."/>
        </authorList>
    </citation>
    <scope>NUCLEOTIDE SEQUENCE [LARGE SCALE GENOMIC DNA]</scope>
    <source>
        <strain evidence="1">MAG_38</strain>
    </source>
</reference>
<dbReference type="AlphaFoldDB" id="A0AAJ1AJK5"/>
<evidence type="ECO:0000313" key="2">
    <source>
        <dbReference type="Proteomes" id="UP001197609"/>
    </source>
</evidence>
<sequence length="194" mass="21842">MAPAAVGRQQEEAQEEAMNHYEEEMALLTGDRTPKGDDSMMTALQTETADVLARDGAAYRSITDAPAMIAQRPDYLHMVQTAWAFLDRLDAFLAEVDGETWPPLEKLRQLDRSVIQTNIKALTQAALERCDFEMQRPLREVLPEVQRHARRLLELLNARDRFLAQAHTATGLQAKPIVTKKLIDTLTALVAQTF</sequence>
<proteinExistence type="predicted"/>
<name>A0AAJ1AJK5_9BACT</name>
<comment type="caution">
    <text evidence="1">The sequence shown here is derived from an EMBL/GenBank/DDBJ whole genome shotgun (WGS) entry which is preliminary data.</text>
</comment>
<evidence type="ECO:0000313" key="1">
    <source>
        <dbReference type="EMBL" id="MBZ0160968.1"/>
    </source>
</evidence>
<dbReference type="Proteomes" id="UP001197609">
    <property type="component" value="Unassembled WGS sequence"/>
</dbReference>
<gene>
    <name evidence="1" type="ORF">K8G79_12690</name>
</gene>
<dbReference type="EMBL" id="JAIOIU010000162">
    <property type="protein sequence ID" value="MBZ0160968.1"/>
    <property type="molecule type" value="Genomic_DNA"/>
</dbReference>
<accession>A0AAJ1AJK5</accession>
<organism evidence="1 2">
    <name type="scientific">Candidatus Methylomirabilis tolerans</name>
    <dbReference type="NCBI Taxonomy" id="3123416"/>
    <lineage>
        <taxon>Bacteria</taxon>
        <taxon>Candidatus Methylomirabilota</taxon>
        <taxon>Candidatus Methylomirabilia</taxon>
        <taxon>Candidatus Methylomirabilales</taxon>
        <taxon>Candidatus Methylomirabilaceae</taxon>
        <taxon>Candidatus Methylomirabilis</taxon>
    </lineage>
</organism>